<reference evidence="2 3" key="1">
    <citation type="journal article" date="2024" name="J Genomics">
        <title>Draft genome sequencing and assembly of Favolaschia claudopus CIRM-BRFM 2984 isolated from oak limbs.</title>
        <authorList>
            <person name="Navarro D."/>
            <person name="Drula E."/>
            <person name="Chaduli D."/>
            <person name="Cazenave R."/>
            <person name="Ahrendt S."/>
            <person name="Wang J."/>
            <person name="Lipzen A."/>
            <person name="Daum C."/>
            <person name="Barry K."/>
            <person name="Grigoriev I.V."/>
            <person name="Favel A."/>
            <person name="Rosso M.N."/>
            <person name="Martin F."/>
        </authorList>
    </citation>
    <scope>NUCLEOTIDE SEQUENCE [LARGE SCALE GENOMIC DNA]</scope>
    <source>
        <strain evidence="2 3">CIRM-BRFM 2984</strain>
    </source>
</reference>
<keyword evidence="3" id="KW-1185">Reference proteome</keyword>
<comment type="caution">
    <text evidence="2">The sequence shown here is derived from an EMBL/GenBank/DDBJ whole genome shotgun (WGS) entry which is preliminary data.</text>
</comment>
<gene>
    <name evidence="2" type="ORF">R3P38DRAFT_2891164</name>
</gene>
<dbReference type="EMBL" id="JAWWNJ010000013">
    <property type="protein sequence ID" value="KAK7042554.1"/>
    <property type="molecule type" value="Genomic_DNA"/>
</dbReference>
<sequence>MDKTENPPWAFRSRCGRKGCGAVLQYDGPNPLGNIQRLVREHSLHCAGFRPERTDICWRRRPQVLGIAEGDVLDEEVDLSWSREGSSTPSSSESTIETSRPAPVFRRRKRHTSSTSSPSSGGMQTLDETDPPFAKKTARSEAERRRLLETDEWAVKVTPHEVVCRGCSRPIRLDRRSRYYPGLWEKHRDRCEQVAKLQEEVQDAEKSNQSVTGRDLTYMHAGEDSGSSSP</sequence>
<organism evidence="2 3">
    <name type="scientific">Favolaschia claudopus</name>
    <dbReference type="NCBI Taxonomy" id="2862362"/>
    <lineage>
        <taxon>Eukaryota</taxon>
        <taxon>Fungi</taxon>
        <taxon>Dikarya</taxon>
        <taxon>Basidiomycota</taxon>
        <taxon>Agaricomycotina</taxon>
        <taxon>Agaricomycetes</taxon>
        <taxon>Agaricomycetidae</taxon>
        <taxon>Agaricales</taxon>
        <taxon>Marasmiineae</taxon>
        <taxon>Mycenaceae</taxon>
        <taxon>Favolaschia</taxon>
    </lineage>
</organism>
<feature type="compositionally biased region" description="Low complexity" evidence="1">
    <location>
        <begin position="80"/>
        <end position="99"/>
    </location>
</feature>
<proteinExistence type="predicted"/>
<dbReference type="Proteomes" id="UP001362999">
    <property type="component" value="Unassembled WGS sequence"/>
</dbReference>
<evidence type="ECO:0000313" key="3">
    <source>
        <dbReference type="Proteomes" id="UP001362999"/>
    </source>
</evidence>
<name>A0AAW0CRS9_9AGAR</name>
<evidence type="ECO:0000313" key="2">
    <source>
        <dbReference type="EMBL" id="KAK7042554.1"/>
    </source>
</evidence>
<dbReference type="AlphaFoldDB" id="A0AAW0CRS9"/>
<accession>A0AAW0CRS9</accession>
<protein>
    <submittedName>
        <fullName evidence="2">Uncharacterized protein</fullName>
    </submittedName>
</protein>
<evidence type="ECO:0000256" key="1">
    <source>
        <dbReference type="SAM" id="MobiDB-lite"/>
    </source>
</evidence>
<feature type="region of interest" description="Disordered" evidence="1">
    <location>
        <begin position="79"/>
        <end position="142"/>
    </location>
</feature>
<feature type="region of interest" description="Disordered" evidence="1">
    <location>
        <begin position="201"/>
        <end position="230"/>
    </location>
</feature>